<dbReference type="GO" id="GO:0005829">
    <property type="term" value="C:cytosol"/>
    <property type="evidence" value="ECO:0007669"/>
    <property type="project" value="TreeGrafter"/>
</dbReference>
<feature type="domain" description="Carrier" evidence="6">
    <location>
        <begin position="6540"/>
        <end position="6615"/>
    </location>
</feature>
<accession>A0A931D7I7</accession>
<dbReference type="FunFam" id="1.10.1200.10:FF:000005">
    <property type="entry name" value="Nonribosomal peptide synthetase 1"/>
    <property type="match status" value="2"/>
</dbReference>
<dbReference type="GO" id="GO:0072330">
    <property type="term" value="P:monocarboxylic acid biosynthetic process"/>
    <property type="evidence" value="ECO:0007669"/>
    <property type="project" value="UniProtKB-ARBA"/>
</dbReference>
<dbReference type="GO" id="GO:0008610">
    <property type="term" value="P:lipid biosynthetic process"/>
    <property type="evidence" value="ECO:0007669"/>
    <property type="project" value="UniProtKB-ARBA"/>
</dbReference>
<gene>
    <name evidence="7" type="ORF">IW256_000002</name>
</gene>
<dbReference type="SUPFAM" id="SSF52777">
    <property type="entry name" value="CoA-dependent acyltransferases"/>
    <property type="match status" value="12"/>
</dbReference>
<dbReference type="Gene3D" id="2.30.38.10">
    <property type="entry name" value="Luciferase, Domain 3"/>
    <property type="match status" value="6"/>
</dbReference>
<dbReference type="Gene3D" id="3.30.559.30">
    <property type="entry name" value="Nonribosomal peptide synthetase, condensation domain"/>
    <property type="match status" value="6"/>
</dbReference>
<organism evidence="7 8">
    <name type="scientific">Actinomadura viridis</name>
    <dbReference type="NCBI Taxonomy" id="58110"/>
    <lineage>
        <taxon>Bacteria</taxon>
        <taxon>Bacillati</taxon>
        <taxon>Actinomycetota</taxon>
        <taxon>Actinomycetes</taxon>
        <taxon>Streptosporangiales</taxon>
        <taxon>Thermomonosporaceae</taxon>
        <taxon>Actinomadura</taxon>
    </lineage>
</organism>
<name>A0A931D7I7_9ACTN</name>
<dbReference type="InterPro" id="IPR000873">
    <property type="entry name" value="AMP-dep_synth/lig_dom"/>
</dbReference>
<dbReference type="NCBIfam" id="NF004282">
    <property type="entry name" value="PRK05691.1"/>
    <property type="match status" value="7"/>
</dbReference>
<comment type="caution">
    <text evidence="7">The sequence shown here is derived from an EMBL/GenBank/DDBJ whole genome shotgun (WGS) entry which is preliminary data.</text>
</comment>
<dbReference type="FunFam" id="1.10.1200.10:FF:000016">
    <property type="entry name" value="Non-ribosomal peptide synthase"/>
    <property type="match status" value="5"/>
</dbReference>
<feature type="domain" description="Carrier" evidence="6">
    <location>
        <begin position="5470"/>
        <end position="5545"/>
    </location>
</feature>
<evidence type="ECO:0000256" key="3">
    <source>
        <dbReference type="ARBA" id="ARBA00022450"/>
    </source>
</evidence>
<dbReference type="InterPro" id="IPR045851">
    <property type="entry name" value="AMP-bd_C_sf"/>
</dbReference>
<dbReference type="Pfam" id="PF00975">
    <property type="entry name" value="Thioesterase"/>
    <property type="match status" value="1"/>
</dbReference>
<feature type="domain" description="Carrier" evidence="6">
    <location>
        <begin position="82"/>
        <end position="157"/>
    </location>
</feature>
<dbReference type="SUPFAM" id="SSF56801">
    <property type="entry name" value="Acetyl-CoA synthetase-like"/>
    <property type="match status" value="7"/>
</dbReference>
<dbReference type="SUPFAM" id="SSF47336">
    <property type="entry name" value="ACP-like"/>
    <property type="match status" value="7"/>
</dbReference>
<keyword evidence="8" id="KW-1185">Reference proteome</keyword>
<dbReference type="GO" id="GO:0043041">
    <property type="term" value="P:amino acid activation for nonribosomal peptide biosynthetic process"/>
    <property type="evidence" value="ECO:0007669"/>
    <property type="project" value="TreeGrafter"/>
</dbReference>
<proteinExistence type="inferred from homology"/>
<dbReference type="FunFam" id="2.30.38.10:FF:000001">
    <property type="entry name" value="Non-ribosomal peptide synthetase PvdI"/>
    <property type="match status" value="6"/>
</dbReference>
<dbReference type="PROSITE" id="PS00012">
    <property type="entry name" value="PHOSPHOPANTETHEINE"/>
    <property type="match status" value="7"/>
</dbReference>
<feature type="domain" description="Carrier" evidence="6">
    <location>
        <begin position="4397"/>
        <end position="4472"/>
    </location>
</feature>
<feature type="compositionally biased region" description="Low complexity" evidence="5">
    <location>
        <begin position="4009"/>
        <end position="4029"/>
    </location>
</feature>
<dbReference type="GO" id="GO:0044550">
    <property type="term" value="P:secondary metabolite biosynthetic process"/>
    <property type="evidence" value="ECO:0007669"/>
    <property type="project" value="UniProtKB-ARBA"/>
</dbReference>
<dbReference type="FunFam" id="3.40.50.12780:FF:000012">
    <property type="entry name" value="Non-ribosomal peptide synthetase"/>
    <property type="match status" value="3"/>
</dbReference>
<comment type="similarity">
    <text evidence="2">Belongs to the ATP-dependent AMP-binding enzyme family.</text>
</comment>
<evidence type="ECO:0000256" key="5">
    <source>
        <dbReference type="SAM" id="MobiDB-lite"/>
    </source>
</evidence>
<comment type="cofactor">
    <cofactor evidence="1">
        <name>pantetheine 4'-phosphate</name>
        <dbReference type="ChEBI" id="CHEBI:47942"/>
    </cofactor>
</comment>
<dbReference type="InterPro" id="IPR001242">
    <property type="entry name" value="Condensation_dom"/>
</dbReference>
<dbReference type="InterPro" id="IPR020845">
    <property type="entry name" value="AMP-binding_CS"/>
</dbReference>
<dbReference type="InterPro" id="IPR006162">
    <property type="entry name" value="Ppantetheine_attach_site"/>
</dbReference>
<evidence type="ECO:0000259" key="6">
    <source>
        <dbReference type="PROSITE" id="PS50075"/>
    </source>
</evidence>
<evidence type="ECO:0000313" key="8">
    <source>
        <dbReference type="Proteomes" id="UP000614047"/>
    </source>
</evidence>
<dbReference type="GO" id="GO:0031177">
    <property type="term" value="F:phosphopantetheine binding"/>
    <property type="evidence" value="ECO:0007669"/>
    <property type="project" value="InterPro"/>
</dbReference>
<evidence type="ECO:0000256" key="4">
    <source>
        <dbReference type="ARBA" id="ARBA00022553"/>
    </source>
</evidence>
<dbReference type="Pfam" id="PF00668">
    <property type="entry name" value="Condensation"/>
    <property type="match status" value="6"/>
</dbReference>
<protein>
    <submittedName>
        <fullName evidence="7">Amino acid adenylation domain-containing protein</fullName>
    </submittedName>
</protein>
<keyword evidence="4" id="KW-0597">Phosphoprotein</keyword>
<dbReference type="PROSITE" id="PS50075">
    <property type="entry name" value="CARRIER"/>
    <property type="match status" value="7"/>
</dbReference>
<dbReference type="PANTHER" id="PTHR45527">
    <property type="entry name" value="NONRIBOSOMAL PEPTIDE SYNTHETASE"/>
    <property type="match status" value="1"/>
</dbReference>
<dbReference type="InterPro" id="IPR023213">
    <property type="entry name" value="CAT-like_dom_sf"/>
</dbReference>
<dbReference type="SUPFAM" id="SSF53474">
    <property type="entry name" value="alpha/beta-Hydrolases"/>
    <property type="match status" value="1"/>
</dbReference>
<dbReference type="EMBL" id="JADOUA010000001">
    <property type="protein sequence ID" value="MBG6085889.1"/>
    <property type="molecule type" value="Genomic_DNA"/>
</dbReference>
<reference evidence="7" key="1">
    <citation type="submission" date="2020-11" db="EMBL/GenBank/DDBJ databases">
        <title>Sequencing the genomes of 1000 actinobacteria strains.</title>
        <authorList>
            <person name="Klenk H.-P."/>
        </authorList>
    </citation>
    <scope>NUCLEOTIDE SEQUENCE</scope>
    <source>
        <strain evidence="7">DSM 43175</strain>
    </source>
</reference>
<dbReference type="PANTHER" id="PTHR45527:SF1">
    <property type="entry name" value="FATTY ACID SYNTHASE"/>
    <property type="match status" value="1"/>
</dbReference>
<dbReference type="Gene3D" id="3.30.559.10">
    <property type="entry name" value="Chloramphenicol acetyltransferase-like domain"/>
    <property type="match status" value="6"/>
</dbReference>
<dbReference type="SMART" id="SM00823">
    <property type="entry name" value="PKS_PP"/>
    <property type="match status" value="7"/>
</dbReference>
<dbReference type="InterPro" id="IPR029058">
    <property type="entry name" value="AB_hydrolase_fold"/>
</dbReference>
<evidence type="ECO:0000313" key="7">
    <source>
        <dbReference type="EMBL" id="MBG6085889.1"/>
    </source>
</evidence>
<dbReference type="Gene3D" id="3.30.300.30">
    <property type="match status" value="7"/>
</dbReference>
<dbReference type="Proteomes" id="UP000614047">
    <property type="component" value="Unassembled WGS sequence"/>
</dbReference>
<dbReference type="CDD" id="cd12117">
    <property type="entry name" value="A_NRPS_Srf_like"/>
    <property type="match status" value="5"/>
</dbReference>
<dbReference type="FunFam" id="3.30.300.30:FF:000010">
    <property type="entry name" value="Enterobactin synthetase component F"/>
    <property type="match status" value="6"/>
</dbReference>
<dbReference type="NCBIfam" id="TIGR01733">
    <property type="entry name" value="AA-adenyl-dom"/>
    <property type="match status" value="6"/>
</dbReference>
<dbReference type="SMART" id="SM00824">
    <property type="entry name" value="PKS_TE"/>
    <property type="match status" value="1"/>
</dbReference>
<dbReference type="Pfam" id="PF00550">
    <property type="entry name" value="PP-binding"/>
    <property type="match status" value="7"/>
</dbReference>
<dbReference type="Pfam" id="PF00501">
    <property type="entry name" value="AMP-binding"/>
    <property type="match status" value="6"/>
</dbReference>
<dbReference type="RefSeq" id="WP_197008960.1">
    <property type="nucleotide sequence ID" value="NZ_JADOUA010000001.1"/>
</dbReference>
<dbReference type="InterPro" id="IPR020802">
    <property type="entry name" value="TesA-like"/>
</dbReference>
<dbReference type="Gene3D" id="1.10.1200.10">
    <property type="entry name" value="ACP-like"/>
    <property type="match status" value="6"/>
</dbReference>
<feature type="region of interest" description="Disordered" evidence="5">
    <location>
        <begin position="3999"/>
        <end position="4035"/>
    </location>
</feature>
<evidence type="ECO:0000256" key="2">
    <source>
        <dbReference type="ARBA" id="ARBA00006432"/>
    </source>
</evidence>
<feature type="domain" description="Carrier" evidence="6">
    <location>
        <begin position="2225"/>
        <end position="2300"/>
    </location>
</feature>
<evidence type="ECO:0000256" key="1">
    <source>
        <dbReference type="ARBA" id="ARBA00001957"/>
    </source>
</evidence>
<dbReference type="Gene3D" id="3.40.50.1820">
    <property type="entry name" value="alpha/beta hydrolase"/>
    <property type="match status" value="1"/>
</dbReference>
<sequence length="6864" mass="729322">MAVLAREDQPGVKRLVAYVVPANGREGFDEGAVREYVAARLPDHMVPAAVVVLDELPVTVNGKLDRAALPAPGFAEPVTGRAPADPAEEALCGLFAEVLGLDSVGVDGSFFELGGDSLLAIRLITRIRADLDAELGIRDLFGAPTVAELARLLRSDRQEQAGRRTELVVRERPEVVPLSYAQQRMWFLNRLEESGAGAAYNVPLALRLSGELDVAALEEALGDVADRHETLRTIFPDTGGTPRQRILRGPAGRPELVVTESTEQELGDLVAAEVRRGFDLGSEPPWRARLLVLAESEFALLVVAHHIAVDGWSTGVLARDLGTAYAARRSGRAPGWEPLPVQYADYALWQREVLGELDDPGSVISSQLGYWRQALAGIPEELALPVDRQRPAEASFQGASVPLRVDADTHARLVEVAQRHGVTMFMVAQAALATLLARMGAGTDIPVGTAVAGRGDAALEGLAGFFVNTLVLRTDVSGDPTFTELLERVRETDLAAFGNQDLPFERLVEDLNPVRSLARHPLFQVMLAVDSGPEAETPLDLPGMRVRPLPPDDTLVAQFDLSVSLSERHGEEGDPAGLGGEIIYAADLFDEGTVRALAGRLVRVLERVAADPRTRVGDVDVLSEGERRLVVEEWNDTSRPVPEVSLAGLFEVQAARTPDAVAVVCGGTELSYAELNARANRLARLLRERGVRPEDLVGVVMDRSSDLIVALLATVKAGAAYVPLDGGHPVERLRQVVEEAALSSVLVDEVNAGHALFNPENGLDSAVDVVEISAGMLAEGIEASDLGIPVASESLAYVMYTSGSTGVPKGVAVTHANVVAFCLDGVWRDEVLERVLVQANHAFDASTYEVWAPLTRGGRLVVVPSGEVDAVERGRLIAGHGVTHVVAAAGLFRVLAEQSPEIFAGVREVLTGGDVVSSSAVRTLLEAHPGMVVRSTYGPTENTAFTTQVPFTVAEDVPSSVPIGVPMDNTQVFVLDEFLRPVPPGVTGELHIAGAGLARGYAGRAGLTAERFVACPFTGPGGRMYRTGDLARWTPDGELEFGGRADSQVKIRGFRIEPAEVEAVLSAHAAVEQVAVLAREDQPGVKRLVAYVVPAAGTGMEEAALRDLAAARLPDYMVPAAFVALDALPVTANGKLDRAALPAPDFGGLARSRGPATPTEEVLCGLFAEVLGLETVGAEDSFFRLGGDSLLAMRLIARVRAVMDTEVSIRDFFGAPTAAGVARLAEGEPAGGARAALAVRERPEVVPLSYAQQRMWFLNRLEEAGAGAAYNVPLALRLSGDLDVAALEAALGDVADRHESLRTVFPDTDGTPRQEIRHGAAGRPRLLVGEVGAQDLAETLADEMERGFELGRELPWRARLLVLSESEFVLVVVAHHIAVDGWSMGVLARDVSVAYAARRNGRAPSWEPLPVQYADYALWQREVLGELDDPGSVISAQLGYWRQTLAGAPEEITLPADRPRPATASFRSGSVPMRVDAEVHARLVEVAQRHGVTMFMVTQAALAILLARMGAGTDIPLGTAVAGRGEAALEDLAGFFINTLVLRTDVSGDPSFAELLGRVREADLAAYAHQDLPFERLVEDLNPSRSLARHPLFQVMLTLQNLPQAETPLELPGLNVRPLAEAEEEASAAKFDLSIALAEHRDGDGVPAGLVGGIQYAADLFDETTVQALAGRLIRVLAQVAADPRTRGGEVDVLDDTERHLLLDAWNDTARPVPEVSLAGLFEEQVARTPDAVAVVFGGVEWSYAELNARANRLARELARRGVGSGGLVGVVMDRSADLIVALLGAVKTGAAYVPLDSGHPVERLRVVAEEAGISAVVVDAANSAHPLVRDGGLGASVTVVEVCPAAPAEGAEVENLGVPVSPESLAYVMYTSGSTGIPKGVAVTHANVAAFCLDAAWRDDVVERVLVQANHAFDASTYEVWTPLLRGGGLVVVPSGEVDVSERARLIALHGVTNVHATAGLFRVLAEQSPEMFAGVREVSTGGDVVSSAAVRTLLETHPGMVVRSTYGPTENTAFTTHIPFTSSGAVPSSVPIGVPMDNTQVFVLDEFLRPAPPGVTGELYIAGAGLARGYVGRAGLTAERFVACPFTDRGERMYRTGDLARWTANGELEFGGRADSQVKIRGFRIEPAEIEATLSTHATVGQVAVVAREDQPGVKRLVAYVVPAGDDGVDEATLRAHVAAKLPDYMVPAAFVALDALPVTVNGKLDRAALPAPDFGGLARSRGPATPTEEVLCGLFAEVLGLETVGAEDSFFELGGDSLLAMRLIARVRAVMDAEVSIRDFFGAPTVADVAGAVDGGHGEVRIGLAVRERPEVVPLSYAQQRMWFLNRLEEAGAGAAYNMPLALRLSGDLDMPALEEALGDVADRHETLRTVFPERDGVPRQEILHGDAGRPRLTVTQVDERDLGKALATEMRLGFDVEDELPWRARLLELSKSEFVLVVVAHHIAADGWSMGVLARDLGTAYAARRSGRAPGWEPLPVQYADYALWQREVLGELDDPGSVISSQLGFWREALDGLPEELALPADRARPAEASFRSGSVPVWVDADTHAQLVEVAQRHGVTMFMVAQAALAALLARMGAGTDIPLGTPMAGRGDAALEDLAGFFINTLVLRTDVSGDPSFAELLGRVRDADLAAYAHQDLPFERLVEDLNPVRSLARHPLFQVMMTFENVPQAQTPWELPGLRVRPLPPQDDTEAAKFDLSLTFAEQRDDRGAPAGLGGGIQYATDLFDEGTARGLAERLVRVLEQVAADPRLRVGALEMLSADERRLVVEEWNDTARPVPEVSLAGLFEAQAARTPDAVAVVCGGTELSYAELNARANRLARHLIDLGVGPQSLVGVVMDRSADLIVGLLGTVKAGAAYVPLDGGHPVERLRRVVEEAALSAVLVDEANAAHALFQGRGGLGTPVHVVEVSATAPSDGADESDPAVPVPPSSLAYVMYTSGSTGVPKGVAVTHANVVAFCLDGAWRDEVLERVLVQANHAFDASTYEVWAPLTRGGRLVVVPSGEVDAVERGRLIAGHGVTHVVAAAGLFRVLAEQSPEIFAGVREVLTGGDVVSSAAVRTLLEAHPGMVVRSTYGPTENTAFTTHIPFTDAGDVPASVPIGVPMDNTQVFVLDEYLSPVPPGVTGELYLGGAGLARGYINRAALTAERFVACPFTGPGERMYRTGDLARWTPDGELLFAGRVDSQVKIRGFRIEPAEVEAVLSAHAAVEQVAVIAREDQPGVKRLVAYAVPADNGSGGGSGTGIGAGIDVGALREFAAARLPGYMVPAAFVALDALPVTANGKLDRAALPAPDFGGLARSRGPATPTEEVLCGLFAEVLGLETIGAEDSFFEAGGDSLLAMRLIARVRAVLDAEVSIRDLFAEPSVAGVARLVDGDLTGDARAGLAVRERPDVVPLSYAQQRMWFLNRLEEADAGAAYNVPLALRLSGDLDVDALEAALGDVADRHESLRTVFPDDGGVPRQEVLQGAAGRPRLLVTPIDADDLEEVLTSEVGRRFDVEQELPWRTRLLALSENDFVLVLIAHHIAVDGWSMGVLVRNLGEAYAARRSGGGAPEWEPLPVQYADYALWQREVLGELDDPGSVISAQLDYWREALAGAPEEITLPVDRPRPATASFQGGAVPMRVDADTHARLVEVAQRHGVTMFMVAQAALAMLLARMGAGTDIPLGTAVAGRGEAALEDMAGFFLNTLVLRTDVSGDPSFTELLGRVRETDLAAYAHQDLPFERLVEDLNPSRSLARHPLFQVSLTLQNLPQAGSPWELPGLRVRPLDAEKVVAARFDLSVTLAEQRDEDGDPAGMDGGIQYATDLFDEDTAQALAERLVRVLDQVAADPRLRLRDLDVLHEAERQRVVTGWNGTARPVPEGTLAELFEEQVRRAPDAVAVVFGDRSLTYGELDGRANRVAHELIARGAGPESLVGVVMERSADLVTVVLGVAKAGAAYMPIDPEYPAGRVAFMLADARPAVVVCTNATAGLVGDAGAGRLLWDDPSVVRALAARPSTPPPTRAPVTASASATPAATAPATTPSGGDRKAPPRLAHPAYVIYTSGSTGTPKGVVVTHGGIGSLAAWQADRFGAGPGARVLQFAALGFDASFWELCMALLSGGTLVMADADELQSRLGGLLADHGVTHVTLPPSVLAAAGDLPAGLGTLVVAGEACPPALAARWSAGRRMFNAYGPTESTVCATMGHPLSADIAERPVIPIGEPIWNTRTYVLDEFLRPVPPGVTGDLYIAGAGLARGYIGRPDLTAERFVACPFTGPGERMYRTGDLARWTAGGELVFAGRADEQVKVRGFRIELGEIETVLAACEPVSQAAVVAREDQPGVKRLVAYVVPANGREGFDEGAVREYAAARLPDHMVPAALVVLDELPVTVNGKLDRDALPEPAYGGQAASRGPATPTEEVLCGLFAEVLGLETIGAEESFFEAGGDSLLAMRLITRVRAVLDAEPSIRDMFGAPTVAGLARLIHADRSDCGPGRPERHAELVARERPEMVPLSYAQQRMWFLNRLEGAGAGAAYNVPLTMRLSGRLNVAALEAALGDVADRHESLRTVFPDIDGVPRQQVVEGPAGRPRLAVTGISEDDLDETLAGEVGRGFDLGNELPLRARLLVLSESEFVLVVVAHHIAVDGWSMGVLARDVGAAYAARLTGGAPAWRPLPVQYADYALWQREVLGELDDPGSLISAQLGHWRQALAGLPEELALPVDRPRPAEASFQGGSVPMWVDADVHARLVELAQEGGATMFMVAQAALAVLLARMGAGTDIPLGTAVAGRGDAALEDLAGFFVNTLVLRTDVSGDPSFAELLARVREADLAAYAHQDLPFERLVEDLNPVRSLARHPLFQVMLTLHNLPDTETPWELPGLDVRPLDADDTLAARFDLSVILAERRDGTGTPAGMAGGLHYATDLFDEATANDLVTRFVRVLEQVAADPGMRVGEVEVLKPAERESVLVEWNDTARPVREVSLAGLFEEQVARTPDAVAVVFGGVEWSYAELNARANRLARELAGRGVGPGGLVGVVMDRSSDLIVALLGAVKAGAAYVPLDSGHPAERLRAVMTEAEVSTVLVDETNADHALFAAGGLEASVVQVSADALSEGADVGNLGVPVSPESLAYVMYTSGSTGIPKGVAVTHANVAAFCLDGAWRDDVVERVLVQANHAFDASTYEVWTPLLRGGGLVVVPSGEVDVSERARLIVQHGVTNVHATAGLFRVLAEQSPEMFAGVREVSTGGDVVSSSAVRALLETHPGMVVRSTYGPTENTAFTTQVPFTVAADVPSSVPIGVPMDNTQVFVLDEFLRPVPPGVTGELYIAGAGLARGYIGRPALTAERFVACPFTGPGQRMYRTGDLARWTSEGGLEFGGRADSQVKIRGFRIEPAEIEAVLAVHELVGQVAVIPREDQPDVKRLVAYIVPASGGGIDEVALREHVTSKLPDYMVPAAFVALDALPVTVNGKLDRAALPAPDFAGLVTSRGPATPTEEVLCGLFAEVLGLETVGAEDSFFELGGDSLLAMRLIARIRAVLGVEVNIRELFGTPNVAAVAELVDGDRSGGPRTVLAARERPDVVPLSYAQQRMWFLNRLEEAGAGAAYNMPLALRLSGDLDMLALEEALGDVADRHETLRTVFPERDGVPRQEILRGADGRPPLAVIDVDGKDLNDVLAAETSRGFDVERELPWRTSLLRLAESEAVLVVVVHHIAADGWSMGVLARDLSVAYTARRNGRAPRWEPLSVQYADYALWQREVLGELAEPDSVISAQLGYWRRTLTGAPEELALPVDRPRPSEASFRAGTVPVQVNAEAHARLVEVARQTGVTMFMVTQAALATLLARMGAGTDIPLGTAIAGRGEAALEDLAGFFINTLVLRTDVSGDPSFTELLERVRDADLAAYAHQDLPFERLVEDLNPSRSLARHPLFQVMLTFENIPQAQNPWELPGLSVRPLPPPGETAAAKFDLSITFAEQRDEQGAPAGLGGGIQYATDLFDEDTAQGLAERLERVLEQVAADPGMRVGEVEVLKPAERESVLVEWNDTARPVREVSLAGLFEEQVARTPDAVAVVFGGVEWSYAELNARANRLARELARRGVGSGGLVGVVMDRSSDLIVALLGAVKAGAAYVPLDSGHPVERLRVVAEEAGISAVLVDDINAGHPLLETGVLGASVNVIKVSAEALADGPGADNPGVPVSPESLAYVMYTSGSTGVPKGVAVTHANVAAFCRDGAWRDDVVERVLVQANHAFDASTYEVWTPLLRGGGLVVVPSGEVDVSERARLIALHGVTNVHATAGLFRVLAEQSPEMFAGVREVSTGGDVVSSSAVRALLETHPGMVVRSTYGPTENTAFTTQVPFTVAADVPSSVPIGVPMDNTQVFVLDEFLRPAPPGVTGELYIAGAGLARGYIGRPALTAERFVACPFTDRGERMYRTGDLARWTPDGELEFGGRADSQVKIRGFRIEPAEIEATLSTHATVGQVAVVAREDQPGVKRLVAYVVPAGDDGVDEATLRAHVAAKLPDYMVPAAVVVLNALPVTVNGKLDRAALPAPDFAGLVTSRGPATPTEEVLCGLFAEVLALETVGAEDSFFELGGDSLLAMRLIARIRVVLNVEVSIRTLFAAPTVAAIAESLHGESHAGDFDEVLPLRTGGDGPPLFCIHSGGGLSWSYAALAEQLSPDRPVYGLQARGLTGDEELPGSIQEMAADYLARIREIQPDGPYHLLGWSFGGLVAQAVAARIQAEGGQVELLAIIDGYPDRRMPDLDPSEQGEAPIPVPEAAVLARRPDEPGEIGEALSAIKRVADNNIRISLDFAPERFRGDLLLFVATLDRPEDLPVSEAPEAWRPYVEGEIDSHRLPTDHHHMLEGESLAEIARRISERMRQTQE</sequence>
<dbReference type="PROSITE" id="PS00455">
    <property type="entry name" value="AMP_BINDING"/>
    <property type="match status" value="6"/>
</dbReference>
<feature type="domain" description="Carrier" evidence="6">
    <location>
        <begin position="1154"/>
        <end position="1229"/>
    </location>
</feature>
<dbReference type="InterPro" id="IPR020806">
    <property type="entry name" value="PKS_PP-bd"/>
</dbReference>
<dbReference type="InterPro" id="IPR025110">
    <property type="entry name" value="AMP-bd_C"/>
</dbReference>
<dbReference type="InterPro" id="IPR010071">
    <property type="entry name" value="AA_adenyl_dom"/>
</dbReference>
<dbReference type="CDD" id="cd17652">
    <property type="entry name" value="A_NRPS_CmdD_like"/>
    <property type="match status" value="1"/>
</dbReference>
<dbReference type="InterPro" id="IPR001031">
    <property type="entry name" value="Thioesterase"/>
</dbReference>
<dbReference type="NCBIfam" id="NF003417">
    <property type="entry name" value="PRK04813.1"/>
    <property type="match status" value="8"/>
</dbReference>
<dbReference type="CDD" id="cd19540">
    <property type="entry name" value="LCL_NRPS-like"/>
    <property type="match status" value="6"/>
</dbReference>
<dbReference type="InterPro" id="IPR036736">
    <property type="entry name" value="ACP-like_sf"/>
</dbReference>
<keyword evidence="3" id="KW-0596">Phosphopantetheine</keyword>
<dbReference type="FunFam" id="3.40.50.980:FF:000001">
    <property type="entry name" value="Non-ribosomal peptide synthetase"/>
    <property type="match status" value="5"/>
</dbReference>
<dbReference type="Pfam" id="PF13193">
    <property type="entry name" value="AMP-binding_C"/>
    <property type="match status" value="7"/>
</dbReference>
<feature type="domain" description="Carrier" evidence="6">
    <location>
        <begin position="3306"/>
        <end position="3381"/>
    </location>
</feature>
<dbReference type="Gene3D" id="3.40.50.980">
    <property type="match status" value="12"/>
</dbReference>
<dbReference type="GO" id="GO:0003824">
    <property type="term" value="F:catalytic activity"/>
    <property type="evidence" value="ECO:0007669"/>
    <property type="project" value="InterPro"/>
</dbReference>
<dbReference type="InterPro" id="IPR009081">
    <property type="entry name" value="PP-bd_ACP"/>
</dbReference>